<accession>I4Z059</accession>
<dbReference type="OrthoDB" id="9876749at2"/>
<proteinExistence type="predicted"/>
<evidence type="ECO:0000256" key="1">
    <source>
        <dbReference type="SAM" id="MobiDB-lite"/>
    </source>
</evidence>
<feature type="region of interest" description="Disordered" evidence="1">
    <location>
        <begin position="1"/>
        <end position="21"/>
    </location>
</feature>
<dbReference type="Proteomes" id="UP000003947">
    <property type="component" value="Unassembled WGS sequence"/>
</dbReference>
<protein>
    <submittedName>
        <fullName evidence="2">Uncharacterized protein</fullName>
    </submittedName>
</protein>
<organism evidence="2 3">
    <name type="scientific">Microvirga lotononidis</name>
    <dbReference type="NCBI Taxonomy" id="864069"/>
    <lineage>
        <taxon>Bacteria</taxon>
        <taxon>Pseudomonadati</taxon>
        <taxon>Pseudomonadota</taxon>
        <taxon>Alphaproteobacteria</taxon>
        <taxon>Hyphomicrobiales</taxon>
        <taxon>Methylobacteriaceae</taxon>
        <taxon>Microvirga</taxon>
    </lineage>
</organism>
<gene>
    <name evidence="2" type="ORF">MicloDRAFT_00020820</name>
</gene>
<dbReference type="PATRIC" id="fig|864069.3.peg.2274"/>
<dbReference type="HOGENOM" id="CLU_2523823_0_0_5"/>
<sequence>MAKNLSNAPASALDGPSLTKKGSFDITEFSTPSLAKKGSFDITEISSPSLAKKGSFDITEFKSPALDSTTETLFNFKAGDLILI</sequence>
<evidence type="ECO:0000313" key="2">
    <source>
        <dbReference type="EMBL" id="EIM29601.1"/>
    </source>
</evidence>
<reference evidence="2 3" key="1">
    <citation type="submission" date="2012-02" db="EMBL/GenBank/DDBJ databases">
        <title>Improved High-Quality Draft sequence of Microvirga sp. WSM3557.</title>
        <authorList>
            <consortium name="US DOE Joint Genome Institute"/>
            <person name="Lucas S."/>
            <person name="Han J."/>
            <person name="Lapidus A."/>
            <person name="Cheng J.-F."/>
            <person name="Goodwin L."/>
            <person name="Pitluck S."/>
            <person name="Peters L."/>
            <person name="Zhang X."/>
            <person name="Detter J.C."/>
            <person name="Han C."/>
            <person name="Tapia R."/>
            <person name="Land M."/>
            <person name="Hauser L."/>
            <person name="Kyrpides N."/>
            <person name="Ivanova N."/>
            <person name="Pagani I."/>
            <person name="Brau L."/>
            <person name="Yates R."/>
            <person name="O'Hara G."/>
            <person name="Rui T."/>
            <person name="Howieson J."/>
            <person name="Reeve W."/>
            <person name="Woyke T."/>
        </authorList>
    </citation>
    <scope>NUCLEOTIDE SEQUENCE [LARGE SCALE GENOMIC DNA]</scope>
    <source>
        <strain evidence="2 3">WSM3557</strain>
    </source>
</reference>
<dbReference type="RefSeq" id="WP_009491067.1">
    <property type="nucleotide sequence ID" value="NZ_CP141048.1"/>
</dbReference>
<keyword evidence="3" id="KW-1185">Reference proteome</keyword>
<evidence type="ECO:0000313" key="3">
    <source>
        <dbReference type="Proteomes" id="UP000003947"/>
    </source>
</evidence>
<dbReference type="EMBL" id="JH660641">
    <property type="protein sequence ID" value="EIM29601.1"/>
    <property type="molecule type" value="Genomic_DNA"/>
</dbReference>
<dbReference type="AlphaFoldDB" id="I4Z059"/>
<name>I4Z059_9HYPH</name>